<dbReference type="RefSeq" id="WP_376859173.1">
    <property type="nucleotide sequence ID" value="NZ_JBHSLA010000002.1"/>
</dbReference>
<evidence type="ECO:0000256" key="1">
    <source>
        <dbReference type="SAM" id="Phobius"/>
    </source>
</evidence>
<reference evidence="3" key="1">
    <citation type="journal article" date="2019" name="Int. J. Syst. Evol. Microbiol.">
        <title>The Global Catalogue of Microorganisms (GCM) 10K type strain sequencing project: providing services to taxonomists for standard genome sequencing and annotation.</title>
        <authorList>
            <consortium name="The Broad Institute Genomics Platform"/>
            <consortium name="The Broad Institute Genome Sequencing Center for Infectious Disease"/>
            <person name="Wu L."/>
            <person name="Ma J."/>
        </authorList>
    </citation>
    <scope>NUCLEOTIDE SEQUENCE [LARGE SCALE GENOMIC DNA]</scope>
    <source>
        <strain evidence="3">JCM 17978</strain>
    </source>
</reference>
<organism evidence="2 3">
    <name type="scientific">Bizionia hallyeonensis</name>
    <dbReference type="NCBI Taxonomy" id="1123757"/>
    <lineage>
        <taxon>Bacteria</taxon>
        <taxon>Pseudomonadati</taxon>
        <taxon>Bacteroidota</taxon>
        <taxon>Flavobacteriia</taxon>
        <taxon>Flavobacteriales</taxon>
        <taxon>Flavobacteriaceae</taxon>
        <taxon>Bizionia</taxon>
    </lineage>
</organism>
<keyword evidence="1" id="KW-1133">Transmembrane helix</keyword>
<keyword evidence="3" id="KW-1185">Reference proteome</keyword>
<proteinExistence type="predicted"/>
<accession>A0ABW0C6B6</accession>
<comment type="caution">
    <text evidence="2">The sequence shown here is derived from an EMBL/GenBank/DDBJ whole genome shotgun (WGS) entry which is preliminary data.</text>
</comment>
<dbReference type="Proteomes" id="UP001596162">
    <property type="component" value="Unassembled WGS sequence"/>
</dbReference>
<keyword evidence="1" id="KW-0812">Transmembrane</keyword>
<dbReference type="EMBL" id="JBHSLA010000002">
    <property type="protein sequence ID" value="MFC5194789.1"/>
    <property type="molecule type" value="Genomic_DNA"/>
</dbReference>
<sequence>MKETKIKHLELIHNVIDRLSHKSFLVKSWSITAITALMAFGIDKEDYKIFIIGFPVALLFWYLDAHYLWLEKIFRELYSAVIKKEAKSMSMDISNYKSKINPWKIAFRPTIWPIYLSEIILLIICVFYFLKLNQ</sequence>
<gene>
    <name evidence="2" type="ORF">ACFPH8_05560</name>
</gene>
<keyword evidence="1" id="KW-0472">Membrane</keyword>
<feature type="transmembrane region" description="Helical" evidence="1">
    <location>
        <begin position="49"/>
        <end position="69"/>
    </location>
</feature>
<protein>
    <submittedName>
        <fullName evidence="2">Uncharacterized protein</fullName>
    </submittedName>
</protein>
<evidence type="ECO:0000313" key="2">
    <source>
        <dbReference type="EMBL" id="MFC5194789.1"/>
    </source>
</evidence>
<evidence type="ECO:0000313" key="3">
    <source>
        <dbReference type="Proteomes" id="UP001596162"/>
    </source>
</evidence>
<feature type="transmembrane region" description="Helical" evidence="1">
    <location>
        <begin position="111"/>
        <end position="130"/>
    </location>
</feature>
<name>A0ABW0C6B6_9FLAO</name>